<sequence length="696" mass="75082">MRNPVIIAGMSQINDCPSRLLRAKSVVFRRAGALLSSPGLLSDAGALLYSARSFAAAMLAYYLALSIGLERPSWAIITVYIVSQTSVGASLSRCVYRLIGTIAGAGATVLIVPAFVNMPLVCSAVLAGWITFCLYLSLLERTPRAYAYVLAGYTASLIGFPAVLDPGAIFDVAITRVQEITIGIFCAALVHRYVLPKRLSGVFNSKVADTLRAVRQTLAHALTGKPDEAAGSLQLALALQFLQGVNHHLPYDFAIPGLARNGRKAIHDRLAQLLVVSCELRDRLQMNGAIPGDLQRLLEEVKTWLTWEEAGPRKIAGDALAERSARLTARLAADAQTFARHQQVSLARHLQQAIILLQQCERLADAIRHAQPAQIAAEGRAVKGYVFHRDGLSAARTALGAFTIIASGCAVWIDSAWPDGGTAVSILGVCCTLFGSFDTPAPHIVKYIVGSAYGVAASLLYSFVLLPQITDFSVLVAALAPVYLLAGSLQARPPTTFMAMGITLTLPILCELGPHYSGDFAVAINTAIALFAATGFAVASMGVLQTVQADSAINRLLRICRRDVRRSLKGTFAPDEAQWTNLMIDRTALLLPRLPRSRQSSGQALNHMLHHLRVGLCVMRLRHLRLQMGSEAAKEINALFSLLARGEEAAVLRQRILAIAERYAPATDGLSRRLTDELVDLHCALSEQNRKSSDDE</sequence>
<evidence type="ECO:0000256" key="2">
    <source>
        <dbReference type="ARBA" id="ARBA00022448"/>
    </source>
</evidence>
<dbReference type="PANTHER" id="PTHR30509">
    <property type="entry name" value="P-HYDROXYBENZOIC ACID EFFLUX PUMP SUBUNIT-RELATED"/>
    <property type="match status" value="1"/>
</dbReference>
<feature type="transmembrane region" description="Helical" evidence="7">
    <location>
        <begin position="472"/>
        <end position="489"/>
    </location>
</feature>
<dbReference type="GO" id="GO:0005886">
    <property type="term" value="C:plasma membrane"/>
    <property type="evidence" value="ECO:0007669"/>
    <property type="project" value="UniProtKB-SubCell"/>
</dbReference>
<dbReference type="GO" id="GO:0022857">
    <property type="term" value="F:transmembrane transporter activity"/>
    <property type="evidence" value="ECO:0007669"/>
    <property type="project" value="InterPro"/>
</dbReference>
<keyword evidence="2" id="KW-0813">Transport</keyword>
<feature type="transmembrane region" description="Helical" evidence="7">
    <location>
        <begin position="522"/>
        <end position="544"/>
    </location>
</feature>
<comment type="subcellular location">
    <subcellularLocation>
        <location evidence="1">Cell membrane</location>
        <topology evidence="1">Multi-pass membrane protein</topology>
    </subcellularLocation>
</comment>
<evidence type="ECO:0000256" key="7">
    <source>
        <dbReference type="SAM" id="Phobius"/>
    </source>
</evidence>
<feature type="transmembrane region" description="Helical" evidence="7">
    <location>
        <begin position="94"/>
        <end position="112"/>
    </location>
</feature>
<reference evidence="8 9" key="1">
    <citation type="submission" date="2019-03" db="EMBL/GenBank/DDBJ databases">
        <authorList>
            <consortium name="Pathogen Informatics"/>
        </authorList>
    </citation>
    <scope>NUCLEOTIDE SEQUENCE [LARGE SCALE GENOMIC DNA]</scope>
    <source>
        <strain evidence="8 9">NCTC13038</strain>
    </source>
</reference>
<dbReference type="InterPro" id="IPR006726">
    <property type="entry name" value="PHBA_efflux_AaeB/fusaric-R"/>
</dbReference>
<keyword evidence="3" id="KW-1003">Cell membrane</keyword>
<evidence type="ECO:0000256" key="4">
    <source>
        <dbReference type="ARBA" id="ARBA00022692"/>
    </source>
</evidence>
<accession>A0A485BDF3</accession>
<dbReference type="Proteomes" id="UP000332594">
    <property type="component" value="Unassembled WGS sequence"/>
</dbReference>
<feature type="transmembrane region" description="Helical" evidence="7">
    <location>
        <begin position="444"/>
        <end position="466"/>
    </location>
</feature>
<feature type="transmembrane region" description="Helical" evidence="7">
    <location>
        <begin position="393"/>
        <end position="413"/>
    </location>
</feature>
<dbReference type="EMBL" id="CAADJG010000002">
    <property type="protein sequence ID" value="VFS70192.1"/>
    <property type="molecule type" value="Genomic_DNA"/>
</dbReference>
<gene>
    <name evidence="8" type="primary">aaeB_1</name>
    <name evidence="8" type="ORF">NCTC13038_02017</name>
</gene>
<name>A0A485BDF3_RAOTE</name>
<dbReference type="AlphaFoldDB" id="A0A485BDF3"/>
<dbReference type="Pfam" id="PF04632">
    <property type="entry name" value="FUSC"/>
    <property type="match status" value="1"/>
</dbReference>
<protein>
    <submittedName>
        <fullName evidence="8">p-hydroxybenzoic acid efflux pump subunit AaeB</fullName>
    </submittedName>
</protein>
<keyword evidence="6 7" id="KW-0472">Membrane</keyword>
<evidence type="ECO:0000256" key="5">
    <source>
        <dbReference type="ARBA" id="ARBA00022989"/>
    </source>
</evidence>
<feature type="transmembrane region" description="Helical" evidence="7">
    <location>
        <begin position="176"/>
        <end position="195"/>
    </location>
</feature>
<evidence type="ECO:0000256" key="6">
    <source>
        <dbReference type="ARBA" id="ARBA00023136"/>
    </source>
</evidence>
<keyword evidence="5 7" id="KW-1133">Transmembrane helix</keyword>
<feature type="transmembrane region" description="Helical" evidence="7">
    <location>
        <begin position="118"/>
        <end position="138"/>
    </location>
</feature>
<evidence type="ECO:0000256" key="1">
    <source>
        <dbReference type="ARBA" id="ARBA00004651"/>
    </source>
</evidence>
<evidence type="ECO:0000256" key="3">
    <source>
        <dbReference type="ARBA" id="ARBA00022475"/>
    </source>
</evidence>
<evidence type="ECO:0000313" key="8">
    <source>
        <dbReference type="EMBL" id="VFS70192.1"/>
    </source>
</evidence>
<evidence type="ECO:0000313" key="9">
    <source>
        <dbReference type="Proteomes" id="UP000332594"/>
    </source>
</evidence>
<organism evidence="8 9">
    <name type="scientific">Raoultella terrigena</name>
    <name type="common">Klebsiella terrigena</name>
    <dbReference type="NCBI Taxonomy" id="577"/>
    <lineage>
        <taxon>Bacteria</taxon>
        <taxon>Pseudomonadati</taxon>
        <taxon>Pseudomonadota</taxon>
        <taxon>Gammaproteobacteria</taxon>
        <taxon>Enterobacterales</taxon>
        <taxon>Enterobacteriaceae</taxon>
        <taxon>Klebsiella/Raoultella group</taxon>
        <taxon>Raoultella</taxon>
    </lineage>
</organism>
<keyword evidence="4 7" id="KW-0812">Transmembrane</keyword>
<feature type="transmembrane region" description="Helical" evidence="7">
    <location>
        <begin position="145"/>
        <end position="164"/>
    </location>
</feature>
<proteinExistence type="predicted"/>
<dbReference type="PANTHER" id="PTHR30509:SF9">
    <property type="entry name" value="MULTIDRUG RESISTANCE PROTEIN MDTO"/>
    <property type="match status" value="1"/>
</dbReference>